<dbReference type="AlphaFoldDB" id="A0A8T8I0N6"/>
<sequence length="332" mass="35769">MSDVARLADAVHRLRPVPADFADYSTTPEVAARFLQVAREDVVGLADEGVRHRTGPGGVPLFEFADLYNLAALSGRGRSLFELALRFLMRFAAEPPETWFAPRDWSVKVKPPEGVDLLVRLPDADCDAVRELDVAPLDPADGVAAGADRVALPPAGLGYRVRLRGRHDTVRAPEVVAAHTEVLDALLAGAVSYQTVPENLRGAAGRAWELGVADCVVVAKVLAERLRAGGFRARARRGYLLGLMGSDHAWAEVWEDGRWKQVDPVAAGLATGRLRDLGFTPHPDFFDACLGSSFNRFLPCRTTEAEPLLTLADGTAPHWVTAAISAGPIEEA</sequence>
<evidence type="ECO:0000313" key="3">
    <source>
        <dbReference type="EMBL" id="QTR04463.1"/>
    </source>
</evidence>
<name>A0A8T8I0N6_9PSEU</name>
<dbReference type="EMBL" id="CP072788">
    <property type="protein sequence ID" value="QTR04463.1"/>
    <property type="molecule type" value="Genomic_DNA"/>
</dbReference>
<dbReference type="InterPro" id="IPR038765">
    <property type="entry name" value="Papain-like_cys_pep_sf"/>
</dbReference>
<dbReference type="Pfam" id="PF01841">
    <property type="entry name" value="Transglut_core"/>
    <property type="match status" value="1"/>
</dbReference>
<evidence type="ECO:0000313" key="5">
    <source>
        <dbReference type="Proteomes" id="UP001195724"/>
    </source>
</evidence>
<dbReference type="SUPFAM" id="SSF54001">
    <property type="entry name" value="Cysteine proteinases"/>
    <property type="match status" value="1"/>
</dbReference>
<reference evidence="2 5" key="1">
    <citation type="submission" date="2021-01" db="EMBL/GenBank/DDBJ databases">
        <title>Sequencing the genomes of 1000 actinobacteria strains.</title>
        <authorList>
            <person name="Klenk H.-P."/>
        </authorList>
    </citation>
    <scope>NUCLEOTIDE SEQUENCE [LARGE SCALE GENOMIC DNA]</scope>
    <source>
        <strain evidence="2 5">DSM 44581</strain>
    </source>
</reference>
<organism evidence="3 4">
    <name type="scientific">Saccharothrix algeriensis</name>
    <dbReference type="NCBI Taxonomy" id="173560"/>
    <lineage>
        <taxon>Bacteria</taxon>
        <taxon>Bacillati</taxon>
        <taxon>Actinomycetota</taxon>
        <taxon>Actinomycetes</taxon>
        <taxon>Pseudonocardiales</taxon>
        <taxon>Pseudonocardiaceae</taxon>
        <taxon>Saccharothrix</taxon>
    </lineage>
</organism>
<dbReference type="SMART" id="SM00460">
    <property type="entry name" value="TGc"/>
    <property type="match status" value="1"/>
</dbReference>
<dbReference type="RefSeq" id="WP_204841300.1">
    <property type="nucleotide sequence ID" value="NZ_JAFBCL010000001.1"/>
</dbReference>
<dbReference type="Proteomes" id="UP000671828">
    <property type="component" value="Chromosome"/>
</dbReference>
<evidence type="ECO:0000259" key="1">
    <source>
        <dbReference type="SMART" id="SM00460"/>
    </source>
</evidence>
<protein>
    <submittedName>
        <fullName evidence="3">Transglutaminase domain-containing protein</fullName>
    </submittedName>
</protein>
<keyword evidence="5" id="KW-1185">Reference proteome</keyword>
<dbReference type="EMBL" id="JAFBCL010000001">
    <property type="protein sequence ID" value="MBM7810310.1"/>
    <property type="molecule type" value="Genomic_DNA"/>
</dbReference>
<accession>A0A8T8I0N6</accession>
<dbReference type="Gene3D" id="3.10.620.30">
    <property type="match status" value="1"/>
</dbReference>
<gene>
    <name evidence="3" type="ORF">J7S33_06150</name>
    <name evidence="2" type="ORF">JOE68_001175</name>
</gene>
<reference evidence="3" key="2">
    <citation type="submission" date="2021-04" db="EMBL/GenBank/DDBJ databases">
        <title>Saccharothrix algeriensis WGS.</title>
        <authorList>
            <person name="Stuskova K."/>
            <person name="Hakalova E."/>
            <person name="Tebbal A.B."/>
            <person name="Eichmeier A."/>
        </authorList>
    </citation>
    <scope>NUCLEOTIDE SEQUENCE</scope>
    <source>
        <strain evidence="3">NRRL B-24137</strain>
    </source>
</reference>
<dbReference type="Proteomes" id="UP001195724">
    <property type="component" value="Unassembled WGS sequence"/>
</dbReference>
<evidence type="ECO:0000313" key="2">
    <source>
        <dbReference type="EMBL" id="MBM7810310.1"/>
    </source>
</evidence>
<evidence type="ECO:0000313" key="4">
    <source>
        <dbReference type="Proteomes" id="UP000671828"/>
    </source>
</evidence>
<proteinExistence type="predicted"/>
<dbReference type="InterPro" id="IPR002931">
    <property type="entry name" value="Transglutaminase-like"/>
</dbReference>
<feature type="domain" description="Transglutaminase-like" evidence="1">
    <location>
        <begin position="207"/>
        <end position="266"/>
    </location>
</feature>